<keyword evidence="1" id="KW-0378">Hydrolase</keyword>
<dbReference type="Gene3D" id="3.40.50.1000">
    <property type="entry name" value="HAD superfamily/HAD-like"/>
    <property type="match status" value="1"/>
</dbReference>
<name>A0A5D6WM23_9FIRM</name>
<protein>
    <submittedName>
        <fullName evidence="1">Haloacid dehalogenase-like hydrolase</fullName>
    </submittedName>
</protein>
<gene>
    <name evidence="1" type="ORF">FZ041_09285</name>
</gene>
<evidence type="ECO:0000313" key="1">
    <source>
        <dbReference type="EMBL" id="TYZ28119.1"/>
    </source>
</evidence>
<keyword evidence="2" id="KW-1185">Reference proteome</keyword>
<dbReference type="SUPFAM" id="SSF56784">
    <property type="entry name" value="HAD-like"/>
    <property type="match status" value="1"/>
</dbReference>
<organism evidence="1 2">
    <name type="scientific">Selenomonas caprae</name>
    <dbReference type="NCBI Taxonomy" id="2606905"/>
    <lineage>
        <taxon>Bacteria</taxon>
        <taxon>Bacillati</taxon>
        <taxon>Bacillota</taxon>
        <taxon>Negativicutes</taxon>
        <taxon>Selenomonadales</taxon>
        <taxon>Selenomonadaceae</taxon>
        <taxon>Selenomonas</taxon>
    </lineage>
</organism>
<comment type="caution">
    <text evidence="1">The sequence shown here is derived from an EMBL/GenBank/DDBJ whole genome shotgun (WGS) entry which is preliminary data.</text>
</comment>
<proteinExistence type="predicted"/>
<dbReference type="EMBL" id="VTOZ01000018">
    <property type="protein sequence ID" value="TYZ28119.1"/>
    <property type="molecule type" value="Genomic_DNA"/>
</dbReference>
<dbReference type="Proteomes" id="UP000322783">
    <property type="component" value="Unassembled WGS sequence"/>
</dbReference>
<accession>A0A5D6WM23</accession>
<dbReference type="AlphaFoldDB" id="A0A5D6WM23"/>
<sequence>MNQERIDVFMKKIYAKKAAGRVLLALSLMTASVWSTAPAVDAASRAEVAAIHVQKAADFKYWNDNSPTIAALTQFVENAVNPASKEYIPPEARIATFDLDGTLYCETAPYYFQEMMFLHRALEDKDYQASPEMKAVAEKAKPYIMNKKPIPAELNAQISKYTHKAYMGMTPDEYKAYVKKFMDTNEVDLSNLKRGEAYYLPMVEVVSYLESNGFTVFLNSACEREILRCLAEDVLHIPYWHMIGSNVAYTTTAMKPGETPDKHTFDKTKDKIVRTDKFLGENGKTSKAISNIVEIGQQPVLSFGNSSGDVGMLEYTLQNNRYPSMAFFVLCDDTERELGNLEKASKLKATAVKNGWHTISMHEEFKTIYGDNVKRTK</sequence>
<dbReference type="InterPro" id="IPR036412">
    <property type="entry name" value="HAD-like_sf"/>
</dbReference>
<dbReference type="GO" id="GO:0016787">
    <property type="term" value="F:hydrolase activity"/>
    <property type="evidence" value="ECO:0007669"/>
    <property type="project" value="UniProtKB-KW"/>
</dbReference>
<reference evidence="1 2" key="1">
    <citation type="submission" date="2019-08" db="EMBL/GenBank/DDBJ databases">
        <title>Selenomonas sp. mPRGC5 and Selenomonas sp. mPRGC8 isolated from ruminal fluid of dairy goat (Capra hircus).</title>
        <authorList>
            <person name="Poothong S."/>
            <person name="Nuengjamnong C."/>
            <person name="Tanasupawat S."/>
        </authorList>
    </citation>
    <scope>NUCLEOTIDE SEQUENCE [LARGE SCALE GENOMIC DNA]</scope>
    <source>
        <strain evidence="2">mPRGC8</strain>
    </source>
</reference>
<evidence type="ECO:0000313" key="2">
    <source>
        <dbReference type="Proteomes" id="UP000322783"/>
    </source>
</evidence>
<dbReference type="InterPro" id="IPR023214">
    <property type="entry name" value="HAD_sf"/>
</dbReference>